<dbReference type="InParanoid" id="F8PS30"/>
<sequence>MPRVILSRREDLNSGLGTSGTLVDFLIFTSTCGLEERSVNQRTGQQCLGILGWWLKMKIGLDRARDMNSLVKSGIPMSVYLDLTMQNASLHMHAQTPRRAKRPKERNQVLGAYDSNGEAKKKEGFSVHYEARSDRASRDNVFKVEVVEDEAVASLSIGAVSGRYGKVSSEIHGLMLSGERLGNGGGDSYWVQRARN</sequence>
<evidence type="ECO:0000313" key="1">
    <source>
        <dbReference type="EMBL" id="EGO00696.1"/>
    </source>
</evidence>
<dbReference type="HOGENOM" id="CLU_1390982_0_0_1"/>
<reference evidence="2" key="1">
    <citation type="journal article" date="2011" name="Science">
        <title>The plant cell wall-decomposing machinery underlies the functional diversity of forest fungi.</title>
        <authorList>
            <person name="Eastwood D.C."/>
            <person name="Floudas D."/>
            <person name="Binder M."/>
            <person name="Majcherczyk A."/>
            <person name="Schneider P."/>
            <person name="Aerts A."/>
            <person name="Asiegbu F.O."/>
            <person name="Baker S.E."/>
            <person name="Barry K."/>
            <person name="Bendiksby M."/>
            <person name="Blumentritt M."/>
            <person name="Coutinho P.M."/>
            <person name="Cullen D."/>
            <person name="de Vries R.P."/>
            <person name="Gathman A."/>
            <person name="Goodell B."/>
            <person name="Henrissat B."/>
            <person name="Ihrmark K."/>
            <person name="Kauserud H."/>
            <person name="Kohler A."/>
            <person name="LaButti K."/>
            <person name="Lapidus A."/>
            <person name="Lavin J.L."/>
            <person name="Lee Y.-H."/>
            <person name="Lindquist E."/>
            <person name="Lilly W."/>
            <person name="Lucas S."/>
            <person name="Morin E."/>
            <person name="Murat C."/>
            <person name="Oguiza J.A."/>
            <person name="Park J."/>
            <person name="Pisabarro A.G."/>
            <person name="Riley R."/>
            <person name="Rosling A."/>
            <person name="Salamov A."/>
            <person name="Schmidt O."/>
            <person name="Schmutz J."/>
            <person name="Skrede I."/>
            <person name="Stenlid J."/>
            <person name="Wiebenga A."/>
            <person name="Xie X."/>
            <person name="Kuees U."/>
            <person name="Hibbett D.S."/>
            <person name="Hoffmeister D."/>
            <person name="Hoegberg N."/>
            <person name="Martin F."/>
            <person name="Grigoriev I.V."/>
            <person name="Watkinson S.C."/>
        </authorList>
    </citation>
    <scope>NUCLEOTIDE SEQUENCE [LARGE SCALE GENOMIC DNA]</scope>
    <source>
        <strain evidence="2">strain S7.3</strain>
    </source>
</reference>
<proteinExistence type="predicted"/>
<dbReference type="Proteomes" id="UP000008063">
    <property type="component" value="Unassembled WGS sequence"/>
</dbReference>
<organism evidence="2">
    <name type="scientific">Serpula lacrymans var. lacrymans (strain S7.3)</name>
    <name type="common">Dry rot fungus</name>
    <dbReference type="NCBI Taxonomy" id="936435"/>
    <lineage>
        <taxon>Eukaryota</taxon>
        <taxon>Fungi</taxon>
        <taxon>Dikarya</taxon>
        <taxon>Basidiomycota</taxon>
        <taxon>Agaricomycotina</taxon>
        <taxon>Agaricomycetes</taxon>
        <taxon>Agaricomycetidae</taxon>
        <taxon>Boletales</taxon>
        <taxon>Coniophorineae</taxon>
        <taxon>Serpulaceae</taxon>
        <taxon>Serpula</taxon>
    </lineage>
</organism>
<keyword evidence="2" id="KW-1185">Reference proteome</keyword>
<evidence type="ECO:0000313" key="2">
    <source>
        <dbReference type="Proteomes" id="UP000008063"/>
    </source>
</evidence>
<dbReference type="EMBL" id="GL945478">
    <property type="protein sequence ID" value="EGO00696.1"/>
    <property type="molecule type" value="Genomic_DNA"/>
</dbReference>
<gene>
    <name evidence="1" type="ORF">SERLA73DRAFT_159414</name>
</gene>
<accession>F8PS30</accession>
<dbReference type="AlphaFoldDB" id="F8PS30"/>
<name>F8PS30_SERL3</name>
<protein>
    <submittedName>
        <fullName evidence="1">Uncharacterized protein</fullName>
    </submittedName>
</protein>